<dbReference type="Pfam" id="PF00353">
    <property type="entry name" value="HemolysinCabind"/>
    <property type="match status" value="5"/>
</dbReference>
<dbReference type="PRINTS" id="PR00313">
    <property type="entry name" value="CABNDNGRPT"/>
</dbReference>
<name>A0AAV6FLF3_9TELE</name>
<proteinExistence type="predicted"/>
<accession>A0AAV6FLF3</accession>
<evidence type="ECO:0000313" key="4">
    <source>
        <dbReference type="Proteomes" id="UP000823561"/>
    </source>
</evidence>
<evidence type="ECO:0000256" key="1">
    <source>
        <dbReference type="ARBA" id="ARBA00004613"/>
    </source>
</evidence>
<dbReference type="Gene3D" id="2.150.10.10">
    <property type="entry name" value="Serralysin-like metalloprotease, C-terminal"/>
    <property type="match status" value="4"/>
</dbReference>
<dbReference type="GO" id="GO:0005509">
    <property type="term" value="F:calcium ion binding"/>
    <property type="evidence" value="ECO:0007669"/>
    <property type="project" value="InterPro"/>
</dbReference>
<dbReference type="GO" id="GO:0005576">
    <property type="term" value="C:extracellular region"/>
    <property type="evidence" value="ECO:0007669"/>
    <property type="project" value="UniProtKB-SubCell"/>
</dbReference>
<evidence type="ECO:0000313" key="3">
    <source>
        <dbReference type="EMBL" id="KAG5261920.1"/>
    </source>
</evidence>
<protein>
    <submittedName>
        <fullName evidence="3">Uncharacterized protein</fullName>
    </submittedName>
</protein>
<organism evidence="3 4">
    <name type="scientific">Alosa alosa</name>
    <name type="common">allis shad</name>
    <dbReference type="NCBI Taxonomy" id="278164"/>
    <lineage>
        <taxon>Eukaryota</taxon>
        <taxon>Metazoa</taxon>
        <taxon>Chordata</taxon>
        <taxon>Craniata</taxon>
        <taxon>Vertebrata</taxon>
        <taxon>Euteleostomi</taxon>
        <taxon>Actinopterygii</taxon>
        <taxon>Neopterygii</taxon>
        <taxon>Teleostei</taxon>
        <taxon>Clupei</taxon>
        <taxon>Clupeiformes</taxon>
        <taxon>Clupeoidei</taxon>
        <taxon>Clupeidae</taxon>
        <taxon>Alosa</taxon>
    </lineage>
</organism>
<dbReference type="PANTHER" id="PTHR38340:SF1">
    <property type="entry name" value="S-LAYER PROTEIN"/>
    <property type="match status" value="1"/>
</dbReference>
<comment type="caution">
    <text evidence="3">The sequence shown here is derived from an EMBL/GenBank/DDBJ whole genome shotgun (WGS) entry which is preliminary data.</text>
</comment>
<gene>
    <name evidence="3" type="ORF">AALO_G00290070</name>
</gene>
<dbReference type="InterPro" id="IPR050557">
    <property type="entry name" value="RTX_toxin/Mannuronan_C5-epim"/>
</dbReference>
<dbReference type="SUPFAM" id="SSF51120">
    <property type="entry name" value="beta-Roll"/>
    <property type="match status" value="5"/>
</dbReference>
<reference evidence="3" key="1">
    <citation type="submission" date="2020-10" db="EMBL/GenBank/DDBJ databases">
        <title>Chromosome-scale genome assembly of the Allis shad, Alosa alosa.</title>
        <authorList>
            <person name="Margot Z."/>
            <person name="Christophe K."/>
            <person name="Cabau C."/>
            <person name="Louis A."/>
            <person name="Berthelot C."/>
            <person name="Parey E."/>
            <person name="Roest Crollius H."/>
            <person name="Montfort J."/>
            <person name="Robinson-Rechavi M."/>
            <person name="Bucao C."/>
            <person name="Bouchez O."/>
            <person name="Gislard M."/>
            <person name="Lluch J."/>
            <person name="Milhes M."/>
            <person name="Lampietro C."/>
            <person name="Lopez Roques C."/>
            <person name="Donnadieu C."/>
            <person name="Braasch I."/>
            <person name="Desvignes T."/>
            <person name="Postlethwait J."/>
            <person name="Bobe J."/>
            <person name="Guiguen Y."/>
        </authorList>
    </citation>
    <scope>NUCLEOTIDE SEQUENCE</scope>
    <source>
        <strain evidence="3">M-15738</strain>
        <tissue evidence="3">Blood</tissue>
    </source>
</reference>
<dbReference type="PANTHER" id="PTHR38340">
    <property type="entry name" value="S-LAYER PROTEIN"/>
    <property type="match status" value="1"/>
</dbReference>
<evidence type="ECO:0000256" key="2">
    <source>
        <dbReference type="ARBA" id="ARBA00022525"/>
    </source>
</evidence>
<dbReference type="InterPro" id="IPR018511">
    <property type="entry name" value="Hemolysin-typ_Ca-bd_CS"/>
</dbReference>
<dbReference type="Proteomes" id="UP000823561">
    <property type="component" value="Chromosome 23"/>
</dbReference>
<dbReference type="InterPro" id="IPR011049">
    <property type="entry name" value="Serralysin-like_metalloprot_C"/>
</dbReference>
<keyword evidence="2" id="KW-0964">Secreted</keyword>
<sequence>MLHDWIFSIDTNTLYIYPIGKRLNNNEIGDDSKIEMIRNSIDEQVNKHDYPAIRSAIAEKGENSYGIFARKTLYSQNRETLSISTEAWFSTYFLASVISESARNFRTFPLITMALSMTNDKGVLKEEGLKFLLENHPMARGGTWMNKPERGFYGSSDVPRMVKQEELQRKQIALKRLIKNEGKVYEAWLSHIDEQEFTPDLAKNLIRHVNSNQEPEPDSDKLINFQNAIQQYSDAINKQQSNQGFSGALGGSTEGAVTGQDLHANANVEQSMKLSSHYSRSSAVLSGEIQAHLQKQFGKSLRNFVLKHNSIQVKDGECYFEVISKKNPHEKYSAKVKLPEEGQVHMDKIRKSMESISEMKIPEPGKTQMGSGHLERTGMAMGVMGLMLGAKGAVESFERGDIEHGVMGTLQTAHGATGLSMALLGKKLAVTKNIKVIRTINTILRNPVSKAALRVMPVVGIGFGIYSITEDVKRGDALGYIDVGFDSLMIVLDVLELVPVLAPIIAPLNLAISAIRMIFDDVYLSIESELSNLPPDAGMLDKIGAFFRGLGKGFLHFVLDIVSFFYTIPYREIEEGRRLVEQISDYRKYYSFREVQANRAAIDFTGGEMSMSGGGITFCLSDDWSSKFCMDYFVSSETTLGHKCWTIDTNTIKDIILGIGESHQLQYSTIHRKVLLFIPAGSIDVVSGYKVIPNTRYGNYEGNNQDNNFFAVQTNEDKHIMEIMFSYYYRLYGKNGDDTFYLGPQKSYVEGQGGRDTYIIPSQGGSTVINNYDSVKTMDMLVLNVNFRQLSVKKSGNDVILNFLNTHNVRILNWFVGEEYRHINMMSEDGVCFDIPSVVVSSIKLVAQSINMMSKTEGQIVDASRPPLNTVINVFGSAHNDQLTGNAENNFIDGGGGSDTLRGKEGEDIYMIKKRTNSAVSIENYSSDNKQDMMLLEAKIHDIKVRVFGDHVILAPFADQSSSITLLNWFRSEADRHLVIVTEDFITFTVSTDRSSCMTSNPFMSKCILVQVLDYSKSKYPLQVDLEGDEVYEQVTEVRGSDLNDNIRGNSQQNTIVPGKGTDFLCGRGGNDWYVVTPGYGLKTVDNYSPDLAADMLYMREAYEFIKCKCDGENLKLLVNDTEQVFIKGWFGSIMSQHLQIQSSDGVIFNLPSSKFICELATSLTNSKTFQRQMDSQMFNKISERIANDGIQQSTLLGPCVYDVDESAGVLEVMCRAAPDSLVFRGSFAGQEKFQDHGCPYADQPLFSSGSMSRRYEIYQMVCKYTLNLKYPQTVDNRQKRSASPMFMNEREFVSVLELYGSSGFVDMTGNAKDNKLDPYTGGGLMAGLDGTDTYVVKSEYGTNVEIDNLSKDMKEDTVLLEADFFSGSLTVLSEGYNVLIKAKKKGHDMQVRLHKYHLGEQYQHLSFVTSDGVHFRLGYLEDANPETMLIKAYKIKLENEWTDCRMDLNAYANLSAIHTVQGCPQQSNSIEGNDLDNALRGGVKVDTIDGGPGHDTLMGGQGNDILLGGSGDDTLYGEEGDDTMMGGPGSDAFIPGPGADLMDGGAGRDTVFYQGNHSNGEGVYINLLTGECRQADAEGDVLKDVENVVGTIYSDILVAGYEPTLLKGSDGNDVLVSQAGQDYLVGGGGSDVYMMVSPRGTVIIDNCADDNATDVLYLRSMSADSVHCSQTNTSLSLSFKDEAKAMRVELKDWIIGSDTCRHLLLILKEGETTVEVLQQKCKANVHSRER</sequence>
<dbReference type="PROSITE" id="PS00330">
    <property type="entry name" value="HEMOLYSIN_CALCIUM"/>
    <property type="match status" value="2"/>
</dbReference>
<keyword evidence="4" id="KW-1185">Reference proteome</keyword>
<dbReference type="InterPro" id="IPR001343">
    <property type="entry name" value="Hemolysn_Ca-bd"/>
</dbReference>
<dbReference type="EMBL" id="JADWDJ010000023">
    <property type="protein sequence ID" value="KAG5261920.1"/>
    <property type="molecule type" value="Genomic_DNA"/>
</dbReference>
<comment type="subcellular location">
    <subcellularLocation>
        <location evidence="1">Secreted</location>
    </subcellularLocation>
</comment>